<evidence type="ECO:0000313" key="1">
    <source>
        <dbReference type="EMBL" id="KAI0050355.1"/>
    </source>
</evidence>
<gene>
    <name evidence="1" type="ORF">FA95DRAFT_619023</name>
</gene>
<reference evidence="1" key="1">
    <citation type="submission" date="2021-02" db="EMBL/GenBank/DDBJ databases">
        <authorList>
            <consortium name="DOE Joint Genome Institute"/>
            <person name="Ahrendt S."/>
            <person name="Looney B.P."/>
            <person name="Miyauchi S."/>
            <person name="Morin E."/>
            <person name="Drula E."/>
            <person name="Courty P.E."/>
            <person name="Chicoki N."/>
            <person name="Fauchery L."/>
            <person name="Kohler A."/>
            <person name="Kuo A."/>
            <person name="Labutti K."/>
            <person name="Pangilinan J."/>
            <person name="Lipzen A."/>
            <person name="Riley R."/>
            <person name="Andreopoulos W."/>
            <person name="He G."/>
            <person name="Johnson J."/>
            <person name="Barry K.W."/>
            <person name="Grigoriev I.V."/>
            <person name="Nagy L."/>
            <person name="Hibbett D."/>
            <person name="Henrissat B."/>
            <person name="Matheny P.B."/>
            <person name="Labbe J."/>
            <person name="Martin F."/>
        </authorList>
    </citation>
    <scope>NUCLEOTIDE SEQUENCE</scope>
    <source>
        <strain evidence="1">FP105234-sp</strain>
    </source>
</reference>
<dbReference type="Proteomes" id="UP000814033">
    <property type="component" value="Unassembled WGS sequence"/>
</dbReference>
<comment type="caution">
    <text evidence="1">The sequence shown here is derived from an EMBL/GenBank/DDBJ whole genome shotgun (WGS) entry which is preliminary data.</text>
</comment>
<name>A0ACB8S3C1_9AGAM</name>
<keyword evidence="2" id="KW-1185">Reference proteome</keyword>
<proteinExistence type="predicted"/>
<protein>
    <submittedName>
        <fullName evidence="1">Uncharacterized protein</fullName>
    </submittedName>
</protein>
<dbReference type="EMBL" id="MU275862">
    <property type="protein sequence ID" value="KAI0050355.1"/>
    <property type="molecule type" value="Genomic_DNA"/>
</dbReference>
<accession>A0ACB8S3C1</accession>
<reference evidence="1" key="2">
    <citation type="journal article" date="2022" name="New Phytol.">
        <title>Evolutionary transition to the ectomycorrhizal habit in the genomes of a hyperdiverse lineage of mushroom-forming fungi.</title>
        <authorList>
            <person name="Looney B."/>
            <person name="Miyauchi S."/>
            <person name="Morin E."/>
            <person name="Drula E."/>
            <person name="Courty P.E."/>
            <person name="Kohler A."/>
            <person name="Kuo A."/>
            <person name="LaButti K."/>
            <person name="Pangilinan J."/>
            <person name="Lipzen A."/>
            <person name="Riley R."/>
            <person name="Andreopoulos W."/>
            <person name="He G."/>
            <person name="Johnson J."/>
            <person name="Nolan M."/>
            <person name="Tritt A."/>
            <person name="Barry K.W."/>
            <person name="Grigoriev I.V."/>
            <person name="Nagy L.G."/>
            <person name="Hibbett D."/>
            <person name="Henrissat B."/>
            <person name="Matheny P.B."/>
            <person name="Labbe J."/>
            <person name="Martin F.M."/>
        </authorList>
    </citation>
    <scope>NUCLEOTIDE SEQUENCE</scope>
    <source>
        <strain evidence="1">FP105234-sp</strain>
    </source>
</reference>
<evidence type="ECO:0000313" key="2">
    <source>
        <dbReference type="Proteomes" id="UP000814033"/>
    </source>
</evidence>
<organism evidence="1 2">
    <name type="scientific">Auriscalpium vulgare</name>
    <dbReference type="NCBI Taxonomy" id="40419"/>
    <lineage>
        <taxon>Eukaryota</taxon>
        <taxon>Fungi</taxon>
        <taxon>Dikarya</taxon>
        <taxon>Basidiomycota</taxon>
        <taxon>Agaricomycotina</taxon>
        <taxon>Agaricomycetes</taxon>
        <taxon>Russulales</taxon>
        <taxon>Auriscalpiaceae</taxon>
        <taxon>Auriscalpium</taxon>
    </lineage>
</organism>
<sequence>MADPSVALADAFKSISTATLAALRAYEQGARAQIAHTDDEVRTARRERDDALAAMHACQQGEQEHKLEAEKWKAEVRPAPTRTVPLTPTHTAQLAKADIVNLHQAELVMQLRREAQQWKEQCLRLQDASRGEIEDWKQQFLRVDKERARLSALLEHAVLTAPPFDTRAPYTPRRPEPKRASTSSAHALPVCDGGPAPTPKRPPPQTQTPGVFKSRVVRRVQAVIQVPVKEEEDDEDEDDDQGEGGLGGYATDGAVGLKRRKGAAPRRRVGRWCRMRTTGSGMTAGIMWKRGRRWCRGTWRGGRRSRCTMPMRRRTS</sequence>